<dbReference type="STRING" id="652787.SAMN05216490_0758"/>
<dbReference type="PANTHER" id="PTHR43143">
    <property type="entry name" value="METALLOPHOSPHOESTERASE, CALCINEURIN SUPERFAMILY"/>
    <property type="match status" value="1"/>
</dbReference>
<proteinExistence type="predicted"/>
<sequence>MKRRSFLAKSIIGGVSMTGIGTLQPVFSKPNEKLAKGKALITIGICTDLHHDLIPDGEARLQAFINEMNELKPDFIIQMGDFCVPKPANQPLMDVWNQFKGDKYHVIGNHDVDGGFTQDQVLSFWNAKDKYYSFDRNGYHFIVLNGNERPSGDTSKGYPRSITETQRNWLKQDIDSTKLPVIVFCHQGIDNDMEGIKEGSMVRLVFERANLKAGFKKVQLVLSGHNHEDYLNTYNNVHYLQVNSASYQFSHLKDNGYDFALTKDPLWAVLTIYDNGTIHVKGK</sequence>
<dbReference type="PANTHER" id="PTHR43143:SF1">
    <property type="entry name" value="SERINE_THREONINE-PROTEIN PHOSPHATASE CPPED1"/>
    <property type="match status" value="1"/>
</dbReference>
<dbReference type="Proteomes" id="UP000199679">
    <property type="component" value="Chromosome I"/>
</dbReference>
<name>A0A1H1QF05_MUCMA</name>
<feature type="domain" description="Calcineurin-like phosphoesterase" evidence="1">
    <location>
        <begin position="42"/>
        <end position="228"/>
    </location>
</feature>
<organism evidence="2 3">
    <name type="scientific">Mucilaginibacter mallensis</name>
    <dbReference type="NCBI Taxonomy" id="652787"/>
    <lineage>
        <taxon>Bacteria</taxon>
        <taxon>Pseudomonadati</taxon>
        <taxon>Bacteroidota</taxon>
        <taxon>Sphingobacteriia</taxon>
        <taxon>Sphingobacteriales</taxon>
        <taxon>Sphingobacteriaceae</taxon>
        <taxon>Mucilaginibacter</taxon>
    </lineage>
</organism>
<dbReference type="Pfam" id="PF00149">
    <property type="entry name" value="Metallophos"/>
    <property type="match status" value="1"/>
</dbReference>
<dbReference type="Gene3D" id="3.60.21.10">
    <property type="match status" value="1"/>
</dbReference>
<dbReference type="SUPFAM" id="SSF56300">
    <property type="entry name" value="Metallo-dependent phosphatases"/>
    <property type="match status" value="1"/>
</dbReference>
<evidence type="ECO:0000259" key="1">
    <source>
        <dbReference type="Pfam" id="PF00149"/>
    </source>
</evidence>
<evidence type="ECO:0000313" key="2">
    <source>
        <dbReference type="EMBL" id="SDS22020.1"/>
    </source>
</evidence>
<dbReference type="RefSeq" id="WP_091369472.1">
    <property type="nucleotide sequence ID" value="NZ_LT629740.1"/>
</dbReference>
<dbReference type="EMBL" id="LT629740">
    <property type="protein sequence ID" value="SDS22020.1"/>
    <property type="molecule type" value="Genomic_DNA"/>
</dbReference>
<keyword evidence="3" id="KW-1185">Reference proteome</keyword>
<dbReference type="InterPro" id="IPR029052">
    <property type="entry name" value="Metallo-depent_PP-like"/>
</dbReference>
<dbReference type="InterPro" id="IPR004843">
    <property type="entry name" value="Calcineurin-like_PHP"/>
</dbReference>
<gene>
    <name evidence="2" type="ORF">SAMN05216490_0758</name>
</gene>
<reference evidence="2 3" key="1">
    <citation type="submission" date="2016-10" db="EMBL/GenBank/DDBJ databases">
        <authorList>
            <person name="de Groot N.N."/>
        </authorList>
    </citation>
    <scope>NUCLEOTIDE SEQUENCE [LARGE SCALE GENOMIC DNA]</scope>
    <source>
        <strain evidence="2 3">MP1X4</strain>
    </source>
</reference>
<dbReference type="InterPro" id="IPR051918">
    <property type="entry name" value="STPP_CPPED1"/>
</dbReference>
<dbReference type="OrthoDB" id="9816081at2"/>
<protein>
    <submittedName>
        <fullName evidence="2">3',5'-cyclic AMP phosphodiesterase CpdA</fullName>
    </submittedName>
</protein>
<dbReference type="AlphaFoldDB" id="A0A1H1QF05"/>
<accession>A0A1H1QF05</accession>
<evidence type="ECO:0000313" key="3">
    <source>
        <dbReference type="Proteomes" id="UP000199679"/>
    </source>
</evidence>
<dbReference type="GO" id="GO:0016787">
    <property type="term" value="F:hydrolase activity"/>
    <property type="evidence" value="ECO:0007669"/>
    <property type="project" value="InterPro"/>
</dbReference>